<dbReference type="SMART" id="SM00225">
    <property type="entry name" value="BTB"/>
    <property type="match status" value="1"/>
</dbReference>
<dbReference type="InterPro" id="IPR000210">
    <property type="entry name" value="BTB/POZ_dom"/>
</dbReference>
<sequence length="303" mass="34827">MEPDVIRDADSPFGPSARADIILRSSDKVDFYALKAFLSYSSSFFDDMFSLPSPESSSDDQLSKGGLPVIEMQEKSRPIRFLLCLCYPNSHLYLDDILEIDDIVQTMFAAEKYAADATGTYLCKKLTQCPEMIQNPLRVFAIAFRFGWDDICRQAAKNTLSKAPDFWPFSNELVYVTGVEMYRLSQYRKKCAERLITSDKLRQLLFDDGRKNYIWWGRENHHWECGQTVSINAFVDANTHLVVQRFNAGWWEQYRDGLLHRLKACPRGTTALDDKLLNNAIQKSKSCPACNTLQCQSDLYNLR</sequence>
<feature type="domain" description="BTB" evidence="1">
    <location>
        <begin position="19"/>
        <end position="87"/>
    </location>
</feature>
<name>A0A8S0X6Y2_CYCAE</name>
<evidence type="ECO:0000313" key="2">
    <source>
        <dbReference type="EMBL" id="CAA7269232.1"/>
    </source>
</evidence>
<gene>
    <name evidence="2" type="ORF">AAE3_LOCUS11500</name>
</gene>
<dbReference type="InterPro" id="IPR011333">
    <property type="entry name" value="SKP1/BTB/POZ_sf"/>
</dbReference>
<evidence type="ECO:0000313" key="3">
    <source>
        <dbReference type="Proteomes" id="UP000467700"/>
    </source>
</evidence>
<dbReference type="PROSITE" id="PS50097">
    <property type="entry name" value="BTB"/>
    <property type="match status" value="1"/>
</dbReference>
<dbReference type="SUPFAM" id="SSF54695">
    <property type="entry name" value="POZ domain"/>
    <property type="match status" value="1"/>
</dbReference>
<proteinExistence type="predicted"/>
<comment type="caution">
    <text evidence="2">The sequence shown here is derived from an EMBL/GenBank/DDBJ whole genome shotgun (WGS) entry which is preliminary data.</text>
</comment>
<evidence type="ECO:0000259" key="1">
    <source>
        <dbReference type="PROSITE" id="PS50097"/>
    </source>
</evidence>
<dbReference type="AlphaFoldDB" id="A0A8S0X6Y2"/>
<reference evidence="2 3" key="1">
    <citation type="submission" date="2020-01" db="EMBL/GenBank/DDBJ databases">
        <authorList>
            <person name="Gupta K D."/>
        </authorList>
    </citation>
    <scope>NUCLEOTIDE SEQUENCE [LARGE SCALE GENOMIC DNA]</scope>
</reference>
<dbReference type="OrthoDB" id="2665493at2759"/>
<keyword evidence="3" id="KW-1185">Reference proteome</keyword>
<dbReference type="Proteomes" id="UP000467700">
    <property type="component" value="Unassembled WGS sequence"/>
</dbReference>
<protein>
    <recommendedName>
        <fullName evidence="1">BTB domain-containing protein</fullName>
    </recommendedName>
</protein>
<accession>A0A8S0X6Y2</accession>
<organism evidence="2 3">
    <name type="scientific">Cyclocybe aegerita</name>
    <name type="common">Black poplar mushroom</name>
    <name type="synonym">Agrocybe aegerita</name>
    <dbReference type="NCBI Taxonomy" id="1973307"/>
    <lineage>
        <taxon>Eukaryota</taxon>
        <taxon>Fungi</taxon>
        <taxon>Dikarya</taxon>
        <taxon>Basidiomycota</taxon>
        <taxon>Agaricomycotina</taxon>
        <taxon>Agaricomycetes</taxon>
        <taxon>Agaricomycetidae</taxon>
        <taxon>Agaricales</taxon>
        <taxon>Agaricineae</taxon>
        <taxon>Bolbitiaceae</taxon>
        <taxon>Cyclocybe</taxon>
    </lineage>
</organism>
<dbReference type="EMBL" id="CACVBS010000076">
    <property type="protein sequence ID" value="CAA7269232.1"/>
    <property type="molecule type" value="Genomic_DNA"/>
</dbReference>
<dbReference type="Gene3D" id="3.30.710.10">
    <property type="entry name" value="Potassium Channel Kv1.1, Chain A"/>
    <property type="match status" value="1"/>
</dbReference>
<dbReference type="Pfam" id="PF00651">
    <property type="entry name" value="BTB"/>
    <property type="match status" value="1"/>
</dbReference>
<dbReference type="CDD" id="cd18186">
    <property type="entry name" value="BTB_POZ_ZBTB_KLHL-like"/>
    <property type="match status" value="1"/>
</dbReference>